<protein>
    <submittedName>
        <fullName evidence="1">Uncharacterized protein</fullName>
    </submittedName>
</protein>
<evidence type="ECO:0000313" key="2">
    <source>
        <dbReference type="Proteomes" id="UP000784294"/>
    </source>
</evidence>
<gene>
    <name evidence="1" type="ORF">PXEA_LOCUS1081</name>
</gene>
<comment type="caution">
    <text evidence="1">The sequence shown here is derived from an EMBL/GenBank/DDBJ whole genome shotgun (WGS) entry which is preliminary data.</text>
</comment>
<dbReference type="Proteomes" id="UP000784294">
    <property type="component" value="Unassembled WGS sequence"/>
</dbReference>
<reference evidence="1" key="1">
    <citation type="submission" date="2018-11" db="EMBL/GenBank/DDBJ databases">
        <authorList>
            <consortium name="Pathogen Informatics"/>
        </authorList>
    </citation>
    <scope>NUCLEOTIDE SEQUENCE</scope>
</reference>
<accession>A0A3S4ZYU9</accession>
<name>A0A3S4ZYU9_9PLAT</name>
<keyword evidence="2" id="KW-1185">Reference proteome</keyword>
<organism evidence="1 2">
    <name type="scientific">Protopolystoma xenopodis</name>
    <dbReference type="NCBI Taxonomy" id="117903"/>
    <lineage>
        <taxon>Eukaryota</taxon>
        <taxon>Metazoa</taxon>
        <taxon>Spiralia</taxon>
        <taxon>Lophotrochozoa</taxon>
        <taxon>Platyhelminthes</taxon>
        <taxon>Monogenea</taxon>
        <taxon>Polyopisthocotylea</taxon>
        <taxon>Polystomatidea</taxon>
        <taxon>Polystomatidae</taxon>
        <taxon>Protopolystoma</taxon>
    </lineage>
</organism>
<dbReference type="AlphaFoldDB" id="A0A3S4ZYU9"/>
<evidence type="ECO:0000313" key="1">
    <source>
        <dbReference type="EMBL" id="VEL07641.1"/>
    </source>
</evidence>
<dbReference type="EMBL" id="CAAALY010002172">
    <property type="protein sequence ID" value="VEL07641.1"/>
    <property type="molecule type" value="Genomic_DNA"/>
</dbReference>
<dbReference type="OrthoDB" id="6119749at2759"/>
<proteinExistence type="predicted"/>
<sequence length="158" mass="18671">MQHEKANIIECSGVYSTNCKDCEQKYIGETGRTMSTRIEENQRLCRKMDTERSEAAEHIALICHTLGWDATERLDSYGENIRKRKIREAVGILSQRNLMNRRLEIGRVNDNFVYRLGRTRDSAKTSKRRRLESRQLFNNMKLHRQGTTHEGRREVEER</sequence>